<sequence>MIFSATIQVSAQNGNSATSLIKKTDFNVAIQDNNENSKKELKLWYNKPAPNSNEGWINRSIPMGNGYMGANVFGGTETERIQITENSLYDWGKDRGLRRRGLNNFSEVYIDFKHTNTTDYKQELNLNKGILS</sequence>
<gene>
    <name evidence="2" type="ORF">AXE80_07360</name>
</gene>
<proteinExistence type="predicted"/>
<keyword evidence="3" id="KW-1185">Reference proteome</keyword>
<dbReference type="Proteomes" id="UP000092967">
    <property type="component" value="Chromosome"/>
</dbReference>
<dbReference type="PANTHER" id="PTHR31084">
    <property type="entry name" value="ALPHA-L-FUCOSIDASE 2"/>
    <property type="match status" value="1"/>
</dbReference>
<protein>
    <recommendedName>
        <fullName evidence="1">Glycosyl hydrolase family 95 N-terminal domain-containing protein</fullName>
    </recommendedName>
</protein>
<evidence type="ECO:0000313" key="2">
    <source>
        <dbReference type="EMBL" id="ANW96104.1"/>
    </source>
</evidence>
<dbReference type="GO" id="GO:0004560">
    <property type="term" value="F:alpha-L-fucosidase activity"/>
    <property type="evidence" value="ECO:0007669"/>
    <property type="project" value="TreeGrafter"/>
</dbReference>
<dbReference type="PANTHER" id="PTHR31084:SF0">
    <property type="entry name" value="ALPHA-L-FUCOSIDASE 2"/>
    <property type="match status" value="1"/>
</dbReference>
<dbReference type="InterPro" id="IPR027414">
    <property type="entry name" value="GH95_N_dom"/>
</dbReference>
<reference evidence="2 3" key="1">
    <citation type="submission" date="2016-02" db="EMBL/GenBank/DDBJ databases">
        <authorList>
            <person name="Wen L."/>
            <person name="He K."/>
            <person name="Yang H."/>
        </authorList>
    </citation>
    <scope>NUCLEOTIDE SEQUENCE [LARGE SCALE GENOMIC DNA]</scope>
    <source>
        <strain evidence="2 3">CZ1127</strain>
    </source>
</reference>
<evidence type="ECO:0000313" key="3">
    <source>
        <dbReference type="Proteomes" id="UP000092967"/>
    </source>
</evidence>
<evidence type="ECO:0000259" key="1">
    <source>
        <dbReference type="Pfam" id="PF14498"/>
    </source>
</evidence>
<dbReference type="EMBL" id="CP014224">
    <property type="protein sequence ID" value="ANW96104.1"/>
    <property type="molecule type" value="Genomic_DNA"/>
</dbReference>
<dbReference type="Pfam" id="PF14498">
    <property type="entry name" value="Glyco_hyd_65N_2"/>
    <property type="match status" value="1"/>
</dbReference>
<accession>A0A1B1Y5T4</accession>
<dbReference type="STRING" id="1790137.AXE80_07360"/>
<organism evidence="2 3">
    <name type="scientific">Wenyingzhuangia fucanilytica</name>
    <dbReference type="NCBI Taxonomy" id="1790137"/>
    <lineage>
        <taxon>Bacteria</taxon>
        <taxon>Pseudomonadati</taxon>
        <taxon>Bacteroidota</taxon>
        <taxon>Flavobacteriia</taxon>
        <taxon>Flavobacteriales</taxon>
        <taxon>Flavobacteriaceae</taxon>
        <taxon>Wenyingzhuangia</taxon>
    </lineage>
</organism>
<name>A0A1B1Y5T4_9FLAO</name>
<dbReference type="KEGG" id="wfu:AXE80_07360"/>
<feature type="domain" description="Glycosyl hydrolase family 95 N-terminal" evidence="1">
    <location>
        <begin position="43"/>
        <end position="88"/>
    </location>
</feature>
<dbReference type="Gene3D" id="2.70.98.50">
    <property type="entry name" value="putative glycoside hydrolase family protein from bacillus halodurans"/>
    <property type="match status" value="1"/>
</dbReference>
<dbReference type="AlphaFoldDB" id="A0A1B1Y5T4"/>